<proteinExistence type="predicted"/>
<dbReference type="RefSeq" id="WP_179748882.1">
    <property type="nucleotide sequence ID" value="NZ_BAAAGN010000002.1"/>
</dbReference>
<gene>
    <name evidence="2" type="ORF">BJ968_000469</name>
</gene>
<evidence type="ECO:0008006" key="4">
    <source>
        <dbReference type="Google" id="ProtNLM"/>
    </source>
</evidence>
<reference evidence="2 3" key="1">
    <citation type="submission" date="2020-07" db="EMBL/GenBank/DDBJ databases">
        <title>Sequencing the genomes of 1000 actinobacteria strains.</title>
        <authorList>
            <person name="Klenk H.-P."/>
        </authorList>
    </citation>
    <scope>NUCLEOTIDE SEQUENCE [LARGE SCALE GENOMIC DNA]</scope>
    <source>
        <strain evidence="2 3">DSM 7487</strain>
    </source>
</reference>
<dbReference type="AlphaFoldDB" id="A0A7Y9ASH4"/>
<accession>A0A7Y9ASH4</accession>
<keyword evidence="3" id="KW-1185">Reference proteome</keyword>
<feature type="chain" id="PRO_5039437958" description="Lipoprotein" evidence="1">
    <location>
        <begin position="22"/>
        <end position="186"/>
    </location>
</feature>
<organism evidence="2 3">
    <name type="scientific">Kineococcus aurantiacus</name>
    <dbReference type="NCBI Taxonomy" id="37633"/>
    <lineage>
        <taxon>Bacteria</taxon>
        <taxon>Bacillati</taxon>
        <taxon>Actinomycetota</taxon>
        <taxon>Actinomycetes</taxon>
        <taxon>Kineosporiales</taxon>
        <taxon>Kineosporiaceae</taxon>
        <taxon>Kineococcus</taxon>
    </lineage>
</organism>
<sequence length="186" mass="19339">MRKHWVLMLPLVALTACSQHSDVAPPVPAPSSAASVTPTAEAATAAAFDGDAAVTAFRAYLREQALAVNAGVADPAHLPGFTATLTPAAQGWAVPLLAYNLGDEMPGPYPSGVLTSDRTAEDRVQLRVCLQDRGWQVDRATGEPVNAAHYGTATAVVVRAGDRWLVDDVVGDGGSCSASDVTVERF</sequence>
<feature type="signal peptide" evidence="1">
    <location>
        <begin position="1"/>
        <end position="21"/>
    </location>
</feature>
<name>A0A7Y9ASH4_9ACTN</name>
<evidence type="ECO:0000313" key="3">
    <source>
        <dbReference type="Proteomes" id="UP000521922"/>
    </source>
</evidence>
<evidence type="ECO:0000313" key="2">
    <source>
        <dbReference type="EMBL" id="NYD20929.1"/>
    </source>
</evidence>
<dbReference type="Proteomes" id="UP000521922">
    <property type="component" value="Unassembled WGS sequence"/>
</dbReference>
<comment type="caution">
    <text evidence="2">The sequence shown here is derived from an EMBL/GenBank/DDBJ whole genome shotgun (WGS) entry which is preliminary data.</text>
</comment>
<dbReference type="PROSITE" id="PS51257">
    <property type="entry name" value="PROKAR_LIPOPROTEIN"/>
    <property type="match status" value="1"/>
</dbReference>
<protein>
    <recommendedName>
        <fullName evidence="4">Lipoprotein</fullName>
    </recommendedName>
</protein>
<dbReference type="EMBL" id="JACCBB010000001">
    <property type="protein sequence ID" value="NYD20929.1"/>
    <property type="molecule type" value="Genomic_DNA"/>
</dbReference>
<keyword evidence="1" id="KW-0732">Signal</keyword>
<evidence type="ECO:0000256" key="1">
    <source>
        <dbReference type="SAM" id="SignalP"/>
    </source>
</evidence>